<comment type="catalytic activity">
    <reaction evidence="6 7">
        <text>orotidine 5'-phosphate + H(+) = UMP + CO2</text>
        <dbReference type="Rhea" id="RHEA:11596"/>
        <dbReference type="ChEBI" id="CHEBI:15378"/>
        <dbReference type="ChEBI" id="CHEBI:16526"/>
        <dbReference type="ChEBI" id="CHEBI:57538"/>
        <dbReference type="ChEBI" id="CHEBI:57865"/>
        <dbReference type="EC" id="4.1.1.23"/>
    </reaction>
</comment>
<keyword evidence="10" id="KW-1185">Reference proteome</keyword>
<dbReference type="AlphaFoldDB" id="A0A6L5YQ46"/>
<evidence type="ECO:0000256" key="7">
    <source>
        <dbReference type="HAMAP-Rule" id="MF_01215"/>
    </source>
</evidence>
<dbReference type="InterPro" id="IPR001754">
    <property type="entry name" value="OMPdeCOase_dom"/>
</dbReference>
<dbReference type="Gene3D" id="3.20.20.70">
    <property type="entry name" value="Aldolase class I"/>
    <property type="match status" value="1"/>
</dbReference>
<dbReference type="SUPFAM" id="SSF51366">
    <property type="entry name" value="Ribulose-phoshate binding barrel"/>
    <property type="match status" value="1"/>
</dbReference>
<dbReference type="EMBL" id="VUNI01000005">
    <property type="protein sequence ID" value="MST74297.1"/>
    <property type="molecule type" value="Genomic_DNA"/>
</dbReference>
<keyword evidence="5 7" id="KW-0456">Lyase</keyword>
<dbReference type="GO" id="GO:0006207">
    <property type="term" value="P:'de novo' pyrimidine nucleobase biosynthetic process"/>
    <property type="evidence" value="ECO:0007669"/>
    <property type="project" value="InterPro"/>
</dbReference>
<sequence>MINKLVDKIKKTNAPIVVGLDPMLSYVPEFIQKKAFAEFGETPEGAAEAIWQFNKAIVDATYDLIPAVKPQIAMYEQFGIEGMKAYQKTVDYCHEKDLVVIGDIKRGDIGSTSAAYAVGHLGKVQIGSKSYATFNEDFATVNPYLGTDGIKPFVDVCKEEKKGIFILVKTSNPSSGEFQDRVIDGRPLYEWVGEKVAEWGADCMGDSYSYVGAVVGATYPEMGKVLRKVMPKSFILVPGYGAQGGKGADLVHFFNEDGLGAIVNSSRGIIAAYKQDKYKEMGITEENFADASRAAVKDMVADISGALASR</sequence>
<dbReference type="NCBIfam" id="TIGR02127">
    <property type="entry name" value="pyrF_sub2"/>
    <property type="match status" value="1"/>
</dbReference>
<dbReference type="Pfam" id="PF00215">
    <property type="entry name" value="OMPdecase"/>
    <property type="match status" value="1"/>
</dbReference>
<dbReference type="InterPro" id="IPR011995">
    <property type="entry name" value="OMPdecase_type-2"/>
</dbReference>
<dbReference type="GO" id="GO:0044205">
    <property type="term" value="P:'de novo' UMP biosynthetic process"/>
    <property type="evidence" value="ECO:0007669"/>
    <property type="project" value="UniProtKB-UniRule"/>
</dbReference>
<dbReference type="CDD" id="cd04725">
    <property type="entry name" value="OMP_decarboxylase_like"/>
    <property type="match status" value="1"/>
</dbReference>
<accession>A0A6L5YQ46</accession>
<dbReference type="GO" id="GO:0004590">
    <property type="term" value="F:orotidine-5'-phosphate decarboxylase activity"/>
    <property type="evidence" value="ECO:0007669"/>
    <property type="project" value="UniProtKB-UniRule"/>
</dbReference>
<dbReference type="InterPro" id="IPR011060">
    <property type="entry name" value="RibuloseP-bd_barrel"/>
</dbReference>
<evidence type="ECO:0000256" key="2">
    <source>
        <dbReference type="ARBA" id="ARBA00008847"/>
    </source>
</evidence>
<organism evidence="9 10">
    <name type="scientific">Roseburia porci</name>
    <dbReference type="NCBI Taxonomy" id="2605790"/>
    <lineage>
        <taxon>Bacteria</taxon>
        <taxon>Bacillati</taxon>
        <taxon>Bacillota</taxon>
        <taxon>Clostridia</taxon>
        <taxon>Lachnospirales</taxon>
        <taxon>Lachnospiraceae</taxon>
        <taxon>Roseburia</taxon>
    </lineage>
</organism>
<dbReference type="UniPathway" id="UPA00070">
    <property type="reaction ID" value="UER00120"/>
</dbReference>
<evidence type="ECO:0000256" key="1">
    <source>
        <dbReference type="ARBA" id="ARBA00004861"/>
    </source>
</evidence>
<keyword evidence="4 7" id="KW-0665">Pyrimidine biosynthesis</keyword>
<dbReference type="HAMAP" id="MF_01215">
    <property type="entry name" value="OMPdecase_type2"/>
    <property type="match status" value="1"/>
</dbReference>
<dbReference type="Proteomes" id="UP000474024">
    <property type="component" value="Unassembled WGS sequence"/>
</dbReference>
<dbReference type="RefSeq" id="WP_154429266.1">
    <property type="nucleotide sequence ID" value="NZ_VUNI01000005.1"/>
</dbReference>
<evidence type="ECO:0000256" key="5">
    <source>
        <dbReference type="ARBA" id="ARBA00023239"/>
    </source>
</evidence>
<evidence type="ECO:0000259" key="8">
    <source>
        <dbReference type="SMART" id="SM00934"/>
    </source>
</evidence>
<comment type="pathway">
    <text evidence="1 7">Pyrimidine metabolism; UMP biosynthesis via de novo pathway; UMP from orotate: step 2/2.</text>
</comment>
<evidence type="ECO:0000256" key="6">
    <source>
        <dbReference type="ARBA" id="ARBA00049157"/>
    </source>
</evidence>
<evidence type="ECO:0000313" key="9">
    <source>
        <dbReference type="EMBL" id="MST74297.1"/>
    </source>
</evidence>
<keyword evidence="3 7" id="KW-0210">Decarboxylase</keyword>
<protein>
    <recommendedName>
        <fullName evidence="7">Orotidine 5'-phosphate decarboxylase</fullName>
        <ecNumber evidence="7">4.1.1.23</ecNumber>
    </recommendedName>
    <alternativeName>
        <fullName evidence="7">OMP decarboxylase</fullName>
        <shortName evidence="7">OMPDCase</shortName>
        <shortName evidence="7">OMPdecase</shortName>
    </alternativeName>
</protein>
<reference evidence="9 10" key="1">
    <citation type="submission" date="2019-08" db="EMBL/GenBank/DDBJ databases">
        <title>In-depth cultivation of the pig gut microbiome towards novel bacterial diversity and tailored functional studies.</title>
        <authorList>
            <person name="Wylensek D."/>
            <person name="Hitch T.C.A."/>
            <person name="Clavel T."/>
        </authorList>
    </citation>
    <scope>NUCLEOTIDE SEQUENCE [LARGE SCALE GENOMIC DNA]</scope>
    <source>
        <strain evidence="9 10">MUC/MUC-530-WT-4D</strain>
    </source>
</reference>
<name>A0A6L5YQ46_9FIRM</name>
<gene>
    <name evidence="7 9" type="primary">pyrF</name>
    <name evidence="9" type="ORF">FYJ75_04510</name>
</gene>
<evidence type="ECO:0000313" key="10">
    <source>
        <dbReference type="Proteomes" id="UP000474024"/>
    </source>
</evidence>
<proteinExistence type="inferred from homology"/>
<feature type="active site" description="Proton donor" evidence="7">
    <location>
        <position position="105"/>
    </location>
</feature>
<dbReference type="SMART" id="SM00934">
    <property type="entry name" value="OMPdecase"/>
    <property type="match status" value="1"/>
</dbReference>
<evidence type="ECO:0000256" key="3">
    <source>
        <dbReference type="ARBA" id="ARBA00022793"/>
    </source>
</evidence>
<dbReference type="PANTHER" id="PTHR43375:SF1">
    <property type="entry name" value="OROTIDINE 5'-PHOSPHATE DECARBOXYLASE"/>
    <property type="match status" value="1"/>
</dbReference>
<dbReference type="EC" id="4.1.1.23" evidence="7"/>
<comment type="caution">
    <text evidence="9">The sequence shown here is derived from an EMBL/GenBank/DDBJ whole genome shotgun (WGS) entry which is preliminary data.</text>
</comment>
<comment type="similarity">
    <text evidence="2 7">Belongs to the OMP decarboxylase family. Type 2 subfamily.</text>
</comment>
<dbReference type="InterPro" id="IPR013785">
    <property type="entry name" value="Aldolase_TIM"/>
</dbReference>
<evidence type="ECO:0000256" key="4">
    <source>
        <dbReference type="ARBA" id="ARBA00022975"/>
    </source>
</evidence>
<dbReference type="PANTHER" id="PTHR43375">
    <property type="entry name" value="OROTIDINE 5'-PHOSPHATE DECARBOXYLASE"/>
    <property type="match status" value="1"/>
</dbReference>
<feature type="domain" description="Orotidine 5'-phosphate decarboxylase" evidence="8">
    <location>
        <begin position="15"/>
        <end position="281"/>
    </location>
</feature>